<feature type="region of interest" description="Disordered" evidence="1">
    <location>
        <begin position="230"/>
        <end position="260"/>
    </location>
</feature>
<feature type="transmembrane region" description="Helical" evidence="2">
    <location>
        <begin position="266"/>
        <end position="287"/>
    </location>
</feature>
<feature type="compositionally biased region" description="Low complexity" evidence="1">
    <location>
        <begin position="249"/>
        <end position="260"/>
    </location>
</feature>
<organism evidence="3 4">
    <name type="scientific">Plasmodium chabaudi adami</name>
    <dbReference type="NCBI Taxonomy" id="5826"/>
    <lineage>
        <taxon>Eukaryota</taxon>
        <taxon>Sar</taxon>
        <taxon>Alveolata</taxon>
        <taxon>Apicomplexa</taxon>
        <taxon>Aconoidasida</taxon>
        <taxon>Haemosporida</taxon>
        <taxon>Plasmodiidae</taxon>
        <taxon>Plasmodium</taxon>
        <taxon>Plasmodium (Vinckeia)</taxon>
    </lineage>
</organism>
<evidence type="ECO:0000313" key="4">
    <source>
        <dbReference type="Proteomes" id="UP000195879"/>
    </source>
</evidence>
<dbReference type="NCBIfam" id="TIGR01590">
    <property type="entry name" value="yir-bir-cir_Pla"/>
    <property type="match status" value="1"/>
</dbReference>
<keyword evidence="2" id="KW-0812">Transmembrane</keyword>
<dbReference type="AlphaFoldDB" id="A0A1D3L9I9"/>
<dbReference type="InterPro" id="IPR006477">
    <property type="entry name" value="Yir_bir_cir"/>
</dbReference>
<evidence type="ECO:0000256" key="2">
    <source>
        <dbReference type="SAM" id="Phobius"/>
    </source>
</evidence>
<protein>
    <submittedName>
        <fullName evidence="3">Plasmodium variant antigen protein Cir/Yir/Bir, putative</fullName>
    </submittedName>
</protein>
<accession>A0A1D3L9I9</accession>
<reference evidence="3 4" key="1">
    <citation type="submission" date="2016-08" db="EMBL/GenBank/DDBJ databases">
        <authorList>
            <consortium name="Pathogen Informatics"/>
        </authorList>
    </citation>
    <scope>NUCLEOTIDE SEQUENCE [LARGE SCALE GENOMIC DNA]</scope>
    <source>
        <strain evidence="3 4">DK</strain>
    </source>
</reference>
<feature type="compositionally biased region" description="Basic and acidic residues" evidence="1">
    <location>
        <begin position="236"/>
        <end position="247"/>
    </location>
</feature>
<evidence type="ECO:0000313" key="3">
    <source>
        <dbReference type="EMBL" id="SCL91029.1"/>
    </source>
</evidence>
<evidence type="ECO:0000256" key="1">
    <source>
        <dbReference type="SAM" id="MobiDB-lite"/>
    </source>
</evidence>
<name>A0A1D3L9I9_PLACE</name>
<keyword evidence="2" id="KW-1133">Transmembrane helix</keyword>
<dbReference type="Pfam" id="PF06022">
    <property type="entry name" value="Cir_Bir_Yir"/>
    <property type="match status" value="1"/>
</dbReference>
<keyword evidence="2" id="KW-0472">Membrane</keyword>
<dbReference type="Proteomes" id="UP000195879">
    <property type="component" value="Unassembled WGS sequence"/>
</dbReference>
<proteinExistence type="predicted"/>
<gene>
    <name evidence="3" type="ORF">PCHDK_000523400</name>
</gene>
<dbReference type="EMBL" id="FMIO01000343">
    <property type="protein sequence ID" value="SCL91029.1"/>
    <property type="molecule type" value="Genomic_DNA"/>
</dbReference>
<sequence>MSKKVCEAINSINALFKVEKKGSEIDINYDNSLKAYCPIPNNLNNQECVHYEAIISSAFIALLALLKNVDDDEDVLEDDKVAEYAILWLCYKINQRAHKYRNLNEFYMKYIKAIEKYFVEENGAKAYNSYKDLINKKPNLMNMNIKIISKFYEGLQILCSIYNEDKEKNIDCTKCPQKASEFVEKYKELNGDPNVTKDSPYYQVWSTLSTDYNNLKNECISKGVDSNDIPTLPDIKTTERPVQHNEEFSGQGSESSSSSSSTATKLIPALSIFFAIPIFLGISYKYSLFGFDKRLHRQYLREKLKKIKKKMASYV</sequence>